<dbReference type="Pfam" id="PF17227">
    <property type="entry name" value="DUF5302"/>
    <property type="match status" value="1"/>
</dbReference>
<reference evidence="2 3" key="1">
    <citation type="journal article" date="2013" name="Genome Announc.">
        <title>Whole-Genome Shotgun Assembly and Analysis of the Genome of Streptomyces mobaraensis DSM 40847, a Strain for Industrial Production of Microbial Transglutaminase.</title>
        <authorList>
            <person name="Yang H."/>
            <person name="He T."/>
            <person name="Wu W."/>
            <person name="Zhu W."/>
            <person name="Lu B."/>
            <person name="Sun W."/>
        </authorList>
    </citation>
    <scope>NUCLEOTIDE SEQUENCE [LARGE SCALE GENOMIC DNA]</scope>
    <source>
        <strain evidence="2 3">DSM 40847</strain>
    </source>
</reference>
<evidence type="ECO:0000313" key="2">
    <source>
        <dbReference type="EMBL" id="EMF00704.1"/>
    </source>
</evidence>
<dbReference type="PATRIC" id="fig|1223523.3.peg.2071"/>
<feature type="compositionally biased region" description="Basic and acidic residues" evidence="1">
    <location>
        <begin position="1"/>
        <end position="11"/>
    </location>
</feature>
<dbReference type="AlphaFoldDB" id="M3A6D6"/>
<dbReference type="EMBL" id="AORZ01000022">
    <property type="protein sequence ID" value="EMF00704.1"/>
    <property type="molecule type" value="Genomic_DNA"/>
</dbReference>
<accession>M3A6D6</accession>
<evidence type="ECO:0000313" key="3">
    <source>
        <dbReference type="Proteomes" id="UP000011740"/>
    </source>
</evidence>
<sequence length="49" mass="5266">MKRRFREALDRKRGKAADGGAGGRAQDGSKIHGTHGKAGGQRSFRRKSG</sequence>
<dbReference type="InterPro" id="IPR035172">
    <property type="entry name" value="DUF5302"/>
</dbReference>
<evidence type="ECO:0000256" key="1">
    <source>
        <dbReference type="SAM" id="MobiDB-lite"/>
    </source>
</evidence>
<feature type="region of interest" description="Disordered" evidence="1">
    <location>
        <begin position="1"/>
        <end position="49"/>
    </location>
</feature>
<organism evidence="2 3">
    <name type="scientific">Streptomyces mobaraensis (strain ATCC 29032 / DSM 40847 / JCM 4168 / NBRC 13819 / NCIMB 11159 / IPCR 16-22)</name>
    <dbReference type="NCBI Taxonomy" id="1223523"/>
    <lineage>
        <taxon>Bacteria</taxon>
        <taxon>Bacillati</taxon>
        <taxon>Actinomycetota</taxon>
        <taxon>Actinomycetes</taxon>
        <taxon>Kitasatosporales</taxon>
        <taxon>Streptomycetaceae</taxon>
        <taxon>Streptomyces</taxon>
    </lineage>
</organism>
<protein>
    <submittedName>
        <fullName evidence="2">Uncharacterized protein</fullName>
    </submittedName>
</protein>
<proteinExistence type="predicted"/>
<gene>
    <name evidence="2" type="ORF">H340_10115</name>
</gene>
<comment type="caution">
    <text evidence="2">The sequence shown here is derived from an EMBL/GenBank/DDBJ whole genome shotgun (WGS) entry which is preliminary data.</text>
</comment>
<name>M3A6D6_STRM1</name>
<dbReference type="Proteomes" id="UP000011740">
    <property type="component" value="Unassembled WGS sequence"/>
</dbReference>